<keyword evidence="1" id="KW-0472">Membrane</keyword>
<evidence type="ECO:0000256" key="1">
    <source>
        <dbReference type="SAM" id="Phobius"/>
    </source>
</evidence>
<keyword evidence="1" id="KW-0812">Transmembrane</keyword>
<dbReference type="EMBL" id="MN739467">
    <property type="protein sequence ID" value="QHT06335.1"/>
    <property type="molecule type" value="Genomic_DNA"/>
</dbReference>
<feature type="transmembrane region" description="Helical" evidence="1">
    <location>
        <begin position="12"/>
        <end position="32"/>
    </location>
</feature>
<proteinExistence type="predicted"/>
<sequence>MADVKSFLKTYWPSILTVVVTFLTLLTAFRIMGVNFNPVVEKHIEKVVTVEAFESTPSLHAVHKASSGDLLKQHNICKGMHLDTAHVSSMCVALDGTKPVGGSAKGPTYLTEKGKKIDYDYYTHKGTCYGNCPK</sequence>
<keyword evidence="1" id="KW-1133">Transmembrane helix</keyword>
<evidence type="ECO:0000313" key="2">
    <source>
        <dbReference type="EMBL" id="QHT06335.1"/>
    </source>
</evidence>
<name>A0A6C0CS69_9ZZZZ</name>
<dbReference type="AlphaFoldDB" id="A0A6C0CS69"/>
<protein>
    <submittedName>
        <fullName evidence="2">Uncharacterized protein</fullName>
    </submittedName>
</protein>
<organism evidence="2">
    <name type="scientific">viral metagenome</name>
    <dbReference type="NCBI Taxonomy" id="1070528"/>
    <lineage>
        <taxon>unclassified sequences</taxon>
        <taxon>metagenomes</taxon>
        <taxon>organismal metagenomes</taxon>
    </lineage>
</organism>
<reference evidence="2" key="1">
    <citation type="journal article" date="2020" name="Nature">
        <title>Giant virus diversity and host interactions through global metagenomics.</title>
        <authorList>
            <person name="Schulz F."/>
            <person name="Roux S."/>
            <person name="Paez-Espino D."/>
            <person name="Jungbluth S."/>
            <person name="Walsh D.A."/>
            <person name="Denef V.J."/>
            <person name="McMahon K.D."/>
            <person name="Konstantinidis K.T."/>
            <person name="Eloe-Fadrosh E.A."/>
            <person name="Kyrpides N.C."/>
            <person name="Woyke T."/>
        </authorList>
    </citation>
    <scope>NUCLEOTIDE SEQUENCE</scope>
    <source>
        <strain evidence="2">GVMAG-M-3300021425-30</strain>
    </source>
</reference>
<accession>A0A6C0CS69</accession>